<evidence type="ECO:0000256" key="2">
    <source>
        <dbReference type="ARBA" id="ARBA00022490"/>
    </source>
</evidence>
<dbReference type="FunFam" id="1.10.10.200:FF:000002">
    <property type="entry name" value="Probable transcriptional regulatory protein CLM62_37755"/>
    <property type="match status" value="1"/>
</dbReference>
<evidence type="ECO:0000259" key="8">
    <source>
        <dbReference type="Pfam" id="PF20772"/>
    </source>
</evidence>
<evidence type="ECO:0000313" key="9">
    <source>
        <dbReference type="EMBL" id="TCP64305.1"/>
    </source>
</evidence>
<feature type="domain" description="TACO1/YebC-like second and third" evidence="7">
    <location>
        <begin position="82"/>
        <end position="243"/>
    </location>
</feature>
<dbReference type="InterPro" id="IPR002876">
    <property type="entry name" value="Transcrip_reg_TACO1-like"/>
</dbReference>
<dbReference type="OrthoDB" id="9781053at2"/>
<dbReference type="Pfam" id="PF01709">
    <property type="entry name" value="Transcrip_reg"/>
    <property type="match status" value="1"/>
</dbReference>
<dbReference type="HAMAP" id="MF_00693">
    <property type="entry name" value="Transcrip_reg_TACO1"/>
    <property type="match status" value="1"/>
</dbReference>
<dbReference type="GO" id="GO:0003677">
    <property type="term" value="F:DNA binding"/>
    <property type="evidence" value="ECO:0007669"/>
    <property type="project" value="UniProtKB-UniRule"/>
</dbReference>
<evidence type="ECO:0000256" key="1">
    <source>
        <dbReference type="ARBA" id="ARBA00008724"/>
    </source>
</evidence>
<dbReference type="InterPro" id="IPR029072">
    <property type="entry name" value="YebC-like"/>
</dbReference>
<dbReference type="InterPro" id="IPR049083">
    <property type="entry name" value="TACO1_YebC_N"/>
</dbReference>
<dbReference type="Pfam" id="PF20772">
    <property type="entry name" value="TACO1_YebC_N"/>
    <property type="match status" value="1"/>
</dbReference>
<protein>
    <recommendedName>
        <fullName evidence="6">Probable transcriptional regulatory protein EDD73_1104</fullName>
    </recommendedName>
</protein>
<dbReference type="InterPro" id="IPR026564">
    <property type="entry name" value="Transcrip_reg_TACO1-like_dom3"/>
</dbReference>
<dbReference type="AlphaFoldDB" id="A0A4R2RYX3"/>
<dbReference type="GO" id="GO:0005829">
    <property type="term" value="C:cytosol"/>
    <property type="evidence" value="ECO:0007669"/>
    <property type="project" value="TreeGrafter"/>
</dbReference>
<dbReference type="PANTHER" id="PTHR12532">
    <property type="entry name" value="TRANSLATIONAL ACTIVATOR OF CYTOCHROME C OXIDASE 1"/>
    <property type="match status" value="1"/>
</dbReference>
<dbReference type="Gene3D" id="1.10.10.200">
    <property type="match status" value="1"/>
</dbReference>
<name>A0A4R2RYX3_9FIRM</name>
<evidence type="ECO:0000259" key="7">
    <source>
        <dbReference type="Pfam" id="PF01709"/>
    </source>
</evidence>
<dbReference type="EMBL" id="SLXT01000010">
    <property type="protein sequence ID" value="TCP64305.1"/>
    <property type="molecule type" value="Genomic_DNA"/>
</dbReference>
<evidence type="ECO:0000313" key="10">
    <source>
        <dbReference type="Proteomes" id="UP000294813"/>
    </source>
</evidence>
<feature type="domain" description="TACO1/YebC-like N-terminal" evidence="8">
    <location>
        <begin position="5"/>
        <end position="76"/>
    </location>
</feature>
<organism evidence="9 10">
    <name type="scientific">Heliophilum fasciatum</name>
    <dbReference type="NCBI Taxonomy" id="35700"/>
    <lineage>
        <taxon>Bacteria</taxon>
        <taxon>Bacillati</taxon>
        <taxon>Bacillota</taxon>
        <taxon>Clostridia</taxon>
        <taxon>Eubacteriales</taxon>
        <taxon>Heliobacteriaceae</taxon>
        <taxon>Heliophilum</taxon>
    </lineage>
</organism>
<sequence>MAGHSKWANIKHKKAKVDAQKGKAYTKLSREILCAVRQGGPDPNANFRLKIAIQKAKEGNLPNENIQRAIQRGSGGGDGAQYEELTYEGYGAGGAAVMIHAMTDNRNRTAGEIRHLFSKYGGNLGETGCVGWMFETKGVITMEADEETGKSVDEEEVLLVALEAGALDVTSSPDAVEVLTAPEELETVRAALAEAGMPIASAEVTLVPQNTIMITDQDQATKLLRLMEILEEHDDVQAAYSNFDIDEALLEQLDL</sequence>
<keyword evidence="2 6" id="KW-0963">Cytoplasm</keyword>
<gene>
    <name evidence="9" type="ORF">EDD73_1104</name>
</gene>
<reference evidence="9 10" key="1">
    <citation type="submission" date="2019-03" db="EMBL/GenBank/DDBJ databases">
        <title>Genomic Encyclopedia of Type Strains, Phase IV (KMG-IV): sequencing the most valuable type-strain genomes for metagenomic binning, comparative biology and taxonomic classification.</title>
        <authorList>
            <person name="Goeker M."/>
        </authorList>
    </citation>
    <scope>NUCLEOTIDE SEQUENCE [LARGE SCALE GENOMIC DNA]</scope>
    <source>
        <strain evidence="9 10">DSM 11170</strain>
    </source>
</reference>
<dbReference type="NCBIfam" id="NF009044">
    <property type="entry name" value="PRK12378.1"/>
    <property type="match status" value="1"/>
</dbReference>
<dbReference type="GO" id="GO:0006355">
    <property type="term" value="P:regulation of DNA-templated transcription"/>
    <property type="evidence" value="ECO:0007669"/>
    <property type="project" value="UniProtKB-UniRule"/>
</dbReference>
<dbReference type="Proteomes" id="UP000294813">
    <property type="component" value="Unassembled WGS sequence"/>
</dbReference>
<comment type="caution">
    <text evidence="9">The sequence shown here is derived from an EMBL/GenBank/DDBJ whole genome shotgun (WGS) entry which is preliminary data.</text>
</comment>
<evidence type="ECO:0000256" key="4">
    <source>
        <dbReference type="ARBA" id="ARBA00023125"/>
    </source>
</evidence>
<dbReference type="Gene3D" id="3.30.70.980">
    <property type="match status" value="2"/>
</dbReference>
<accession>A0A4R2RYX3</accession>
<keyword evidence="3 6" id="KW-0805">Transcription regulation</keyword>
<keyword evidence="4 6" id="KW-0238">DNA-binding</keyword>
<evidence type="ECO:0000256" key="3">
    <source>
        <dbReference type="ARBA" id="ARBA00023015"/>
    </source>
</evidence>
<comment type="subcellular location">
    <subcellularLocation>
        <location evidence="6">Cytoplasm</location>
    </subcellularLocation>
</comment>
<comment type="similarity">
    <text evidence="1 6">Belongs to the TACO1 family.</text>
</comment>
<dbReference type="NCBIfam" id="TIGR01033">
    <property type="entry name" value="YebC/PmpR family DNA-binding transcriptional regulator"/>
    <property type="match status" value="1"/>
</dbReference>
<keyword evidence="10" id="KW-1185">Reference proteome</keyword>
<dbReference type="PANTHER" id="PTHR12532:SF6">
    <property type="entry name" value="TRANSCRIPTIONAL REGULATORY PROTEIN YEBC-RELATED"/>
    <property type="match status" value="1"/>
</dbReference>
<evidence type="ECO:0000256" key="6">
    <source>
        <dbReference type="HAMAP-Rule" id="MF_00693"/>
    </source>
</evidence>
<dbReference type="InterPro" id="IPR017856">
    <property type="entry name" value="Integrase-like_N"/>
</dbReference>
<dbReference type="NCBIfam" id="NF001030">
    <property type="entry name" value="PRK00110.1"/>
    <property type="match status" value="1"/>
</dbReference>
<keyword evidence="5 6" id="KW-0804">Transcription</keyword>
<dbReference type="SUPFAM" id="SSF75625">
    <property type="entry name" value="YebC-like"/>
    <property type="match status" value="1"/>
</dbReference>
<evidence type="ECO:0000256" key="5">
    <source>
        <dbReference type="ARBA" id="ARBA00023163"/>
    </source>
</evidence>
<proteinExistence type="inferred from homology"/>
<dbReference type="InterPro" id="IPR048300">
    <property type="entry name" value="TACO1_YebC-like_2nd/3rd_dom"/>
</dbReference>
<dbReference type="RefSeq" id="WP_131919047.1">
    <property type="nucleotide sequence ID" value="NZ_JAOQNU010000010.1"/>
</dbReference>